<dbReference type="EMBL" id="VFOP01000001">
    <property type="protein sequence ID" value="TQL50476.1"/>
    <property type="molecule type" value="Genomic_DNA"/>
</dbReference>
<dbReference type="RefSeq" id="WP_141784609.1">
    <property type="nucleotide sequence ID" value="NZ_BAAAIK010000002.1"/>
</dbReference>
<feature type="transmembrane region" description="Helical" evidence="6">
    <location>
        <begin position="273"/>
        <end position="294"/>
    </location>
</feature>
<dbReference type="PANTHER" id="PTHR21716">
    <property type="entry name" value="TRANSMEMBRANE PROTEIN"/>
    <property type="match status" value="1"/>
</dbReference>
<keyword evidence="3 6" id="KW-0812">Transmembrane</keyword>
<evidence type="ECO:0000256" key="6">
    <source>
        <dbReference type="SAM" id="Phobius"/>
    </source>
</evidence>
<evidence type="ECO:0000313" key="8">
    <source>
        <dbReference type="Proteomes" id="UP000319516"/>
    </source>
</evidence>
<evidence type="ECO:0000256" key="5">
    <source>
        <dbReference type="ARBA" id="ARBA00023136"/>
    </source>
</evidence>
<feature type="transmembrane region" description="Helical" evidence="6">
    <location>
        <begin position="239"/>
        <end position="261"/>
    </location>
</feature>
<accession>A0A542YQU9</accession>
<evidence type="ECO:0000256" key="3">
    <source>
        <dbReference type="ARBA" id="ARBA00022692"/>
    </source>
</evidence>
<gene>
    <name evidence="7" type="ORF">FB467_1586</name>
</gene>
<feature type="transmembrane region" description="Helical" evidence="6">
    <location>
        <begin position="44"/>
        <end position="64"/>
    </location>
</feature>
<organism evidence="7 8">
    <name type="scientific">Ornithinicoccus hortensis</name>
    <dbReference type="NCBI Taxonomy" id="82346"/>
    <lineage>
        <taxon>Bacteria</taxon>
        <taxon>Bacillati</taxon>
        <taxon>Actinomycetota</taxon>
        <taxon>Actinomycetes</taxon>
        <taxon>Micrococcales</taxon>
        <taxon>Intrasporangiaceae</taxon>
        <taxon>Ornithinicoccus</taxon>
    </lineage>
</organism>
<name>A0A542YQU9_9MICO</name>
<dbReference type="Pfam" id="PF01594">
    <property type="entry name" value="AI-2E_transport"/>
    <property type="match status" value="1"/>
</dbReference>
<protein>
    <submittedName>
        <fullName evidence="7">Putative PurR-regulated permease PerM</fullName>
    </submittedName>
</protein>
<keyword evidence="5 6" id="KW-0472">Membrane</keyword>
<evidence type="ECO:0000256" key="2">
    <source>
        <dbReference type="ARBA" id="ARBA00009773"/>
    </source>
</evidence>
<feature type="transmembrane region" description="Helical" evidence="6">
    <location>
        <begin position="155"/>
        <end position="178"/>
    </location>
</feature>
<evidence type="ECO:0000256" key="4">
    <source>
        <dbReference type="ARBA" id="ARBA00022989"/>
    </source>
</evidence>
<evidence type="ECO:0000313" key="7">
    <source>
        <dbReference type="EMBL" id="TQL50476.1"/>
    </source>
</evidence>
<feature type="transmembrane region" description="Helical" evidence="6">
    <location>
        <begin position="211"/>
        <end position="233"/>
    </location>
</feature>
<dbReference type="GO" id="GO:0055085">
    <property type="term" value="P:transmembrane transport"/>
    <property type="evidence" value="ECO:0007669"/>
    <property type="project" value="TreeGrafter"/>
</dbReference>
<dbReference type="InterPro" id="IPR002549">
    <property type="entry name" value="AI-2E-like"/>
</dbReference>
<keyword evidence="8" id="KW-1185">Reference proteome</keyword>
<dbReference type="GO" id="GO:0016020">
    <property type="term" value="C:membrane"/>
    <property type="evidence" value="ECO:0007669"/>
    <property type="project" value="UniProtKB-SubCell"/>
</dbReference>
<dbReference type="AlphaFoldDB" id="A0A542YQU9"/>
<dbReference type="OrthoDB" id="9799225at2"/>
<feature type="transmembrane region" description="Helical" evidence="6">
    <location>
        <begin position="76"/>
        <end position="101"/>
    </location>
</feature>
<reference evidence="7 8" key="1">
    <citation type="submission" date="2019-06" db="EMBL/GenBank/DDBJ databases">
        <title>Sequencing the genomes of 1000 actinobacteria strains.</title>
        <authorList>
            <person name="Klenk H.-P."/>
        </authorList>
    </citation>
    <scope>NUCLEOTIDE SEQUENCE [LARGE SCALE GENOMIC DNA]</scope>
    <source>
        <strain evidence="7 8">DSM 12335</strain>
    </source>
</reference>
<comment type="similarity">
    <text evidence="2">Belongs to the autoinducer-2 exporter (AI-2E) (TC 2.A.86) family.</text>
</comment>
<evidence type="ECO:0000256" key="1">
    <source>
        <dbReference type="ARBA" id="ARBA00004141"/>
    </source>
</evidence>
<proteinExistence type="inferred from homology"/>
<comment type="caution">
    <text evidence="7">The sequence shown here is derived from an EMBL/GenBank/DDBJ whole genome shotgun (WGS) entry which is preliminary data.</text>
</comment>
<sequence length="377" mass="39477">MSSPPAQTTPDPTPSLGPGLLPTGAAFLAVAAVLVLAFDGLRQVSAFAAPIFLALTLVLTVDPLRRWAVGRGVPRWVATVGMLLLMYAVLLAVILGIGIALTQLVTVLPQYQDEFGDLYGQAVDLLARFGIELGNLQDVLRGVEPVSALPFLGQVLGGVGSVSTAILFLALGVAFLTLDLGDAGRRLAFIGQRRPELAEALRGFADRIGRYWAVSTVFGLAQAALDVVLLYVLGVPLPFVWGVLAFLTAYIPNIGFVIGLVPAALLGLLSGGVGTMIGVVVGYMLISFVTQTLIMPKFAGDAVGLNVTTTFVSLIFWSAVIGPLGALLAIPLTLFAKAVLIDSDPRAQWLGSFLASSDLIEDPTGRQARREASAARS</sequence>
<feature type="transmembrane region" description="Helical" evidence="6">
    <location>
        <begin position="314"/>
        <end position="336"/>
    </location>
</feature>
<keyword evidence="4 6" id="KW-1133">Transmembrane helix</keyword>
<comment type="subcellular location">
    <subcellularLocation>
        <location evidence="1">Membrane</location>
        <topology evidence="1">Multi-pass membrane protein</topology>
    </subcellularLocation>
</comment>
<dbReference type="PANTHER" id="PTHR21716:SF64">
    <property type="entry name" value="AI-2 TRANSPORT PROTEIN TQSA"/>
    <property type="match status" value="1"/>
</dbReference>
<feature type="transmembrane region" description="Helical" evidence="6">
    <location>
        <begin position="20"/>
        <end position="38"/>
    </location>
</feature>
<dbReference type="Proteomes" id="UP000319516">
    <property type="component" value="Unassembled WGS sequence"/>
</dbReference>